<organism evidence="3 4">
    <name type="scientific">Paenibacillus oryzisoli</name>
    <dbReference type="NCBI Taxonomy" id="1850517"/>
    <lineage>
        <taxon>Bacteria</taxon>
        <taxon>Bacillati</taxon>
        <taxon>Bacillota</taxon>
        <taxon>Bacilli</taxon>
        <taxon>Bacillales</taxon>
        <taxon>Paenibacillaceae</taxon>
        <taxon>Paenibacillus</taxon>
    </lineage>
</organism>
<dbReference type="STRING" id="1850517.A8708_26620"/>
<name>A0A198AE04_9BACL</name>
<reference evidence="3 4" key="1">
    <citation type="submission" date="2016-05" db="EMBL/GenBank/DDBJ databases">
        <title>Paenibacillus sp. 1ZS3-15 nov., isolated from the rhizosphere soil.</title>
        <authorList>
            <person name="Zhang X.X."/>
            <person name="Zhang J."/>
        </authorList>
    </citation>
    <scope>NUCLEOTIDE SEQUENCE [LARGE SCALE GENOMIC DNA]</scope>
    <source>
        <strain evidence="3 4">1ZS3-15</strain>
    </source>
</reference>
<evidence type="ECO:0000313" key="3">
    <source>
        <dbReference type="EMBL" id="OAS19286.1"/>
    </source>
</evidence>
<dbReference type="SUPFAM" id="SSF47413">
    <property type="entry name" value="lambda repressor-like DNA-binding domains"/>
    <property type="match status" value="1"/>
</dbReference>
<dbReference type="RefSeq" id="WP_068663684.1">
    <property type="nucleotide sequence ID" value="NZ_LYPB01000058.1"/>
</dbReference>
<dbReference type="EMBL" id="LYPB01000058">
    <property type="protein sequence ID" value="OAS19286.1"/>
    <property type="molecule type" value="Genomic_DNA"/>
</dbReference>
<dbReference type="OrthoDB" id="1863321at2"/>
<dbReference type="InterPro" id="IPR001387">
    <property type="entry name" value="Cro/C1-type_HTH"/>
</dbReference>
<protein>
    <recommendedName>
        <fullName evidence="2">HTH cro/C1-type domain-containing protein</fullName>
    </recommendedName>
</protein>
<dbReference type="CDD" id="cd00093">
    <property type="entry name" value="HTH_XRE"/>
    <property type="match status" value="1"/>
</dbReference>
<dbReference type="PROSITE" id="PS50943">
    <property type="entry name" value="HTH_CROC1"/>
    <property type="match status" value="1"/>
</dbReference>
<proteinExistence type="predicted"/>
<dbReference type="PANTHER" id="PTHR46558:SF13">
    <property type="entry name" value="HTH-TYPE TRANSCRIPTIONAL REGULATOR IMMR"/>
    <property type="match status" value="1"/>
</dbReference>
<dbReference type="Proteomes" id="UP000078454">
    <property type="component" value="Unassembled WGS sequence"/>
</dbReference>
<dbReference type="InterPro" id="IPR010982">
    <property type="entry name" value="Lambda_DNA-bd_dom_sf"/>
</dbReference>
<evidence type="ECO:0000313" key="4">
    <source>
        <dbReference type="Proteomes" id="UP000078454"/>
    </source>
</evidence>
<feature type="domain" description="HTH cro/C1-type" evidence="2">
    <location>
        <begin position="8"/>
        <end position="62"/>
    </location>
</feature>
<keyword evidence="4" id="KW-1185">Reference proteome</keyword>
<dbReference type="AlphaFoldDB" id="A0A198AE04"/>
<dbReference type="GO" id="GO:0003677">
    <property type="term" value="F:DNA binding"/>
    <property type="evidence" value="ECO:0007669"/>
    <property type="project" value="UniProtKB-KW"/>
</dbReference>
<dbReference type="Gene3D" id="1.10.260.40">
    <property type="entry name" value="lambda repressor-like DNA-binding domains"/>
    <property type="match status" value="1"/>
</dbReference>
<keyword evidence="1" id="KW-0238">DNA-binding</keyword>
<dbReference type="PANTHER" id="PTHR46558">
    <property type="entry name" value="TRACRIPTIONAL REGULATORY PROTEIN-RELATED-RELATED"/>
    <property type="match status" value="1"/>
</dbReference>
<accession>A0A198AE04</accession>
<comment type="caution">
    <text evidence="3">The sequence shown here is derived from an EMBL/GenBank/DDBJ whole genome shotgun (WGS) entry which is preliminary data.</text>
</comment>
<sequence>MDTLGSRLKEAREKKRLTQVQVAEKLGISNGTLSGYERNYRDPDTSTLSELSKIYEVSIDYLTNGVVTLEKSFKDTEMEKEQKYALELFNKITDKEKKKAAFEVLKGLAGEK</sequence>
<dbReference type="Pfam" id="PF01381">
    <property type="entry name" value="HTH_3"/>
    <property type="match status" value="1"/>
</dbReference>
<dbReference type="SMART" id="SM00530">
    <property type="entry name" value="HTH_XRE"/>
    <property type="match status" value="1"/>
</dbReference>
<evidence type="ECO:0000259" key="2">
    <source>
        <dbReference type="PROSITE" id="PS50943"/>
    </source>
</evidence>
<evidence type="ECO:0000256" key="1">
    <source>
        <dbReference type="ARBA" id="ARBA00023125"/>
    </source>
</evidence>
<gene>
    <name evidence="3" type="ORF">A8708_26620</name>
</gene>